<dbReference type="SUPFAM" id="SSF47384">
    <property type="entry name" value="Homodimeric domain of signal transducing histidine kinase"/>
    <property type="match status" value="1"/>
</dbReference>
<dbReference type="Gene3D" id="3.30.565.10">
    <property type="entry name" value="Histidine kinase-like ATPase, C-terminal domain"/>
    <property type="match status" value="1"/>
</dbReference>
<dbReference type="GO" id="GO:0006355">
    <property type="term" value="P:regulation of DNA-templated transcription"/>
    <property type="evidence" value="ECO:0007669"/>
    <property type="project" value="InterPro"/>
</dbReference>
<comment type="catalytic activity">
    <reaction evidence="1">
        <text>ATP + protein L-histidine = ADP + protein N-phospho-L-histidine.</text>
        <dbReference type="EC" id="2.7.13.3"/>
    </reaction>
</comment>
<reference evidence="9 10" key="1">
    <citation type="journal article" date="2008" name="PLoS ONE">
        <title>Genome sequence of the saprophyte Leptospira biflexa provides insights into the evolution of Leptospira and the pathogenesis of leptospirosis.</title>
        <authorList>
            <person name="Picardeau M."/>
            <person name="Bulach D.M."/>
            <person name="Bouchier C."/>
            <person name="Zuerner R.L."/>
            <person name="Zidane N."/>
            <person name="Wilson P.J."/>
            <person name="Creno S."/>
            <person name="Kuczek E.S."/>
            <person name="Bommezzadri S."/>
            <person name="Davis J.C."/>
            <person name="McGrath A."/>
            <person name="Johnson M.J."/>
            <person name="Boursaux-Eude C."/>
            <person name="Seemann T."/>
            <person name="Rouy Z."/>
            <person name="Coppel R.L."/>
            <person name="Rood J.I."/>
            <person name="Lajus A."/>
            <person name="Davies J.K."/>
            <person name="Medigue C."/>
            <person name="Adler B."/>
        </authorList>
    </citation>
    <scope>NUCLEOTIDE SEQUENCE [LARGE SCALE GENOMIC DNA]</scope>
    <source>
        <strain evidence="10">Patoc 1 / ATCC 23582 / Paris</strain>
    </source>
</reference>
<evidence type="ECO:0000313" key="9">
    <source>
        <dbReference type="EMBL" id="ABZ97199.1"/>
    </source>
</evidence>
<dbReference type="EC" id="2.7.13.3" evidence="2"/>
<evidence type="ECO:0000256" key="4">
    <source>
        <dbReference type="ARBA" id="ARBA00022679"/>
    </source>
</evidence>
<dbReference type="SUPFAM" id="SSF55785">
    <property type="entry name" value="PYP-like sensor domain (PAS domain)"/>
    <property type="match status" value="3"/>
</dbReference>
<dbReference type="PRINTS" id="PR00344">
    <property type="entry name" value="BCTRLSENSOR"/>
</dbReference>
<feature type="domain" description="PAC" evidence="8">
    <location>
        <begin position="583"/>
        <end position="635"/>
    </location>
</feature>
<keyword evidence="3" id="KW-0597">Phosphoprotein</keyword>
<dbReference type="NCBIfam" id="TIGR00229">
    <property type="entry name" value="sensory_box"/>
    <property type="match status" value="1"/>
</dbReference>
<feature type="domain" description="Histidine kinase" evidence="6">
    <location>
        <begin position="653"/>
        <end position="868"/>
    </location>
</feature>
<evidence type="ECO:0000259" key="6">
    <source>
        <dbReference type="PROSITE" id="PS50109"/>
    </source>
</evidence>
<feature type="domain" description="PAC" evidence="8">
    <location>
        <begin position="457"/>
        <end position="509"/>
    </location>
</feature>
<accession>B0SN12</accession>
<dbReference type="Gene3D" id="1.10.287.130">
    <property type="match status" value="1"/>
</dbReference>
<dbReference type="InterPro" id="IPR036890">
    <property type="entry name" value="HATPase_C_sf"/>
</dbReference>
<sequence>MDQLDDISVSDAIFNTFPGIAFLLSTEGALLRRNQNFEDFLTINTKVNQNKENFLSYEIQSFPSIDKVIEETCEKGSINIEIEFIKSENQSIPFLLTCKTILYQKQRCILGYALHLSGKNQLREELTRKDDFLNERIKELNTLHATNAILHSNHRSIDEILSEFVKLLPSGWQYPEITAARINFNHKFYETKNFQRTKWALNSEIELIEHNLLKVEVAYLEEKPVRDVGPFLKEEIELINSLANMIASFLEKAIESEKIRELEANLNSIFQSTDTSYILIDKDYRIVMFNQIAYDRTNFVFNKQLKVGRSFFEIVAEERQEITRLNFEKVMAGEVVKYEISYLINNVPFYFLTMFTPIKSENDEVNGICFTSLDFTLHKNFENQKELFVSIVNSSQDAIFSNDLNGIITSWNKSAEKIFGYSENEAIGKHNSMLYPEGQAKKGKFDFIHSEKYQVLENYETKMLAKGNRLFDVSLSESPIKNFQGVISGTSNIVRDITQKKQIEVALLKSEANLQTILSVTKIAYILFDVNLKIISFNNKSVEFVKKELGHTLCNGDFFHDYLSDKHNGIFDHLLRALGGEEFGFEVQYKQYDRSVSWYYFTINPIKNNMNQSIGVLLSIENISEFKKEEMQRLKLTNDFIQRNKDLEQFAYIVSHNLRAPVANIIGLARELNEDSLEEENRKLFGKELSVTVSKLDDVIRDLNFILQVKREVFENKETIFFQKLLFEIWNSLETLAEKENVTLQTDFSELEKIESTKTYLYSIFYNLLTNSIKYRRPGQPTLIQVSSKKKQDSLLLVFKDNGMGIDLEKKGDQLFGMYKRFHLNTSIGKGMGLFITKTQVEAIGGNISVKSNVNIGTEFVIELPLLNE</sequence>
<dbReference type="InterPro" id="IPR035965">
    <property type="entry name" value="PAS-like_dom_sf"/>
</dbReference>
<dbReference type="GO" id="GO:0000155">
    <property type="term" value="F:phosphorelay sensor kinase activity"/>
    <property type="evidence" value="ECO:0007669"/>
    <property type="project" value="InterPro"/>
</dbReference>
<dbReference type="PROSITE" id="PS50109">
    <property type="entry name" value="HIS_KIN"/>
    <property type="match status" value="1"/>
</dbReference>
<dbReference type="Pfam" id="PF02518">
    <property type="entry name" value="HATPase_c"/>
    <property type="match status" value="1"/>
</dbReference>
<dbReference type="SUPFAM" id="SSF55874">
    <property type="entry name" value="ATPase domain of HSP90 chaperone/DNA topoisomerase II/histidine kinase"/>
    <property type="match status" value="1"/>
</dbReference>
<dbReference type="InterPro" id="IPR000014">
    <property type="entry name" value="PAS"/>
</dbReference>
<dbReference type="SMART" id="SM00086">
    <property type="entry name" value="PAC"/>
    <property type="match status" value="2"/>
</dbReference>
<dbReference type="KEGG" id="lbi:LEPBI_I1078"/>
<dbReference type="InterPro" id="IPR000700">
    <property type="entry name" value="PAS-assoc_C"/>
</dbReference>
<evidence type="ECO:0000256" key="1">
    <source>
        <dbReference type="ARBA" id="ARBA00000085"/>
    </source>
</evidence>
<dbReference type="CDD" id="cd00082">
    <property type="entry name" value="HisKA"/>
    <property type="match status" value="1"/>
</dbReference>
<evidence type="ECO:0000256" key="2">
    <source>
        <dbReference type="ARBA" id="ARBA00012438"/>
    </source>
</evidence>
<name>B0SN12_LEPBP</name>
<dbReference type="InterPro" id="IPR005467">
    <property type="entry name" value="His_kinase_dom"/>
</dbReference>
<dbReference type="SMART" id="SM00091">
    <property type="entry name" value="PAS"/>
    <property type="match status" value="3"/>
</dbReference>
<keyword evidence="5" id="KW-0418">Kinase</keyword>
<dbReference type="InterPro" id="IPR004358">
    <property type="entry name" value="Sig_transdc_His_kin-like_C"/>
</dbReference>
<keyword evidence="10" id="KW-1185">Reference proteome</keyword>
<dbReference type="Pfam" id="PF00989">
    <property type="entry name" value="PAS"/>
    <property type="match status" value="1"/>
</dbReference>
<dbReference type="InterPro" id="IPR003594">
    <property type="entry name" value="HATPase_dom"/>
</dbReference>
<dbReference type="BioCyc" id="LBIF456481:LEPBI_RS05290-MONOMER"/>
<dbReference type="PROSITE" id="PS50113">
    <property type="entry name" value="PAC"/>
    <property type="match status" value="2"/>
</dbReference>
<evidence type="ECO:0000259" key="8">
    <source>
        <dbReference type="PROSITE" id="PS50113"/>
    </source>
</evidence>
<dbReference type="Pfam" id="PF13426">
    <property type="entry name" value="PAS_9"/>
    <property type="match status" value="1"/>
</dbReference>
<keyword evidence="4" id="KW-0808">Transferase</keyword>
<dbReference type="CDD" id="cd00130">
    <property type="entry name" value="PAS"/>
    <property type="match status" value="1"/>
</dbReference>
<dbReference type="PANTHER" id="PTHR43304:SF1">
    <property type="entry name" value="PAC DOMAIN-CONTAINING PROTEIN"/>
    <property type="match status" value="1"/>
</dbReference>
<evidence type="ECO:0000259" key="7">
    <source>
        <dbReference type="PROSITE" id="PS50112"/>
    </source>
</evidence>
<dbReference type="PROSITE" id="PS50112">
    <property type="entry name" value="PAS"/>
    <property type="match status" value="1"/>
</dbReference>
<protein>
    <recommendedName>
        <fullName evidence="2">histidine kinase</fullName>
        <ecNumber evidence="2">2.7.13.3</ecNumber>
    </recommendedName>
</protein>
<dbReference type="SMART" id="SM00387">
    <property type="entry name" value="HATPase_c"/>
    <property type="match status" value="1"/>
</dbReference>
<dbReference type="RefSeq" id="WP_012388081.1">
    <property type="nucleotide sequence ID" value="NC_010602.1"/>
</dbReference>
<dbReference type="Proteomes" id="UP000001847">
    <property type="component" value="Chromosome I"/>
</dbReference>
<dbReference type="STRING" id="456481.LEPBI_I1078"/>
<dbReference type="Pfam" id="PF13596">
    <property type="entry name" value="PAS_10"/>
    <property type="match status" value="1"/>
</dbReference>
<dbReference type="Gene3D" id="3.30.450.20">
    <property type="entry name" value="PAS domain"/>
    <property type="match status" value="3"/>
</dbReference>
<evidence type="ECO:0000313" key="10">
    <source>
        <dbReference type="Proteomes" id="UP000001847"/>
    </source>
</evidence>
<dbReference type="InterPro" id="IPR001610">
    <property type="entry name" value="PAC"/>
</dbReference>
<dbReference type="InterPro" id="IPR052162">
    <property type="entry name" value="Sensor_kinase/Photoreceptor"/>
</dbReference>
<dbReference type="InterPro" id="IPR036097">
    <property type="entry name" value="HisK_dim/P_sf"/>
</dbReference>
<organism evidence="9 10">
    <name type="scientific">Leptospira biflexa serovar Patoc (strain Patoc 1 / ATCC 23582 / Paris)</name>
    <dbReference type="NCBI Taxonomy" id="456481"/>
    <lineage>
        <taxon>Bacteria</taxon>
        <taxon>Pseudomonadati</taxon>
        <taxon>Spirochaetota</taxon>
        <taxon>Spirochaetia</taxon>
        <taxon>Leptospirales</taxon>
        <taxon>Leptospiraceae</taxon>
        <taxon>Leptospira</taxon>
    </lineage>
</organism>
<dbReference type="OrthoDB" id="344048at2"/>
<dbReference type="AlphaFoldDB" id="B0SN12"/>
<dbReference type="InterPro" id="IPR003661">
    <property type="entry name" value="HisK_dim/P_dom"/>
</dbReference>
<feature type="domain" description="PAS" evidence="7">
    <location>
        <begin position="384"/>
        <end position="467"/>
    </location>
</feature>
<dbReference type="InterPro" id="IPR013767">
    <property type="entry name" value="PAS_fold"/>
</dbReference>
<evidence type="ECO:0000256" key="5">
    <source>
        <dbReference type="ARBA" id="ARBA00022777"/>
    </source>
</evidence>
<dbReference type="EMBL" id="CP000786">
    <property type="protein sequence ID" value="ABZ97199.1"/>
    <property type="molecule type" value="Genomic_DNA"/>
</dbReference>
<proteinExistence type="predicted"/>
<gene>
    <name evidence="9" type="ordered locus">LEPBI_I1078</name>
</gene>
<dbReference type="HOGENOM" id="CLU_330040_0_0_12"/>
<dbReference type="PANTHER" id="PTHR43304">
    <property type="entry name" value="PHYTOCHROME-LIKE PROTEIN CPH1"/>
    <property type="match status" value="1"/>
</dbReference>
<evidence type="ECO:0000256" key="3">
    <source>
        <dbReference type="ARBA" id="ARBA00022553"/>
    </source>
</evidence>